<dbReference type="NCBIfam" id="TIGR02541">
    <property type="entry name" value="flagell_FlgJ"/>
    <property type="match status" value="1"/>
</dbReference>
<keyword evidence="15" id="KW-0966">Cell projection</keyword>
<accession>A0A1I6B3B3</accession>
<dbReference type="PANTHER" id="PTHR33308">
    <property type="entry name" value="PEPTIDOGLYCAN HYDROLASE FLGJ"/>
    <property type="match status" value="1"/>
</dbReference>
<dbReference type="GO" id="GO:0044780">
    <property type="term" value="P:bacterial-type flagellum assembly"/>
    <property type="evidence" value="ECO:0007669"/>
    <property type="project" value="InterPro"/>
</dbReference>
<organism evidence="15 16">
    <name type="scientific">Halopseudomonas formosensis</name>
    <dbReference type="NCBI Taxonomy" id="1002526"/>
    <lineage>
        <taxon>Bacteria</taxon>
        <taxon>Pseudomonadati</taxon>
        <taxon>Pseudomonadota</taxon>
        <taxon>Gammaproteobacteria</taxon>
        <taxon>Pseudomonadales</taxon>
        <taxon>Pseudomonadaceae</taxon>
        <taxon>Halopseudomonas</taxon>
    </lineage>
</organism>
<evidence type="ECO:0000256" key="5">
    <source>
        <dbReference type="ARBA" id="ARBA00013433"/>
    </source>
</evidence>
<dbReference type="STRING" id="1002526.SAMN05216578_10376"/>
<evidence type="ECO:0000256" key="10">
    <source>
        <dbReference type="ARBA" id="ARBA00023316"/>
    </source>
</evidence>
<evidence type="ECO:0000256" key="3">
    <source>
        <dbReference type="ARBA" id="ARBA00006880"/>
    </source>
</evidence>
<dbReference type="PANTHER" id="PTHR33308:SF9">
    <property type="entry name" value="PEPTIDOGLYCAN HYDROLASE FLGJ"/>
    <property type="match status" value="1"/>
</dbReference>
<keyword evidence="10" id="KW-0961">Cell wall biogenesis/degradation</keyword>
<keyword evidence="9" id="KW-0326">Glycosidase</keyword>
<dbReference type="SUPFAM" id="SSF53955">
    <property type="entry name" value="Lysozyme-like"/>
    <property type="match status" value="1"/>
</dbReference>
<comment type="similarity">
    <text evidence="4">In the C-terminal section; belongs to the glycosyl hydrolase 73 family.</text>
</comment>
<feature type="domain" description="Mannosyl-glycoprotein endo-beta-N-acetylglucosamidase-like" evidence="13">
    <location>
        <begin position="185"/>
        <end position="347"/>
    </location>
</feature>
<evidence type="ECO:0000313" key="15">
    <source>
        <dbReference type="EMBL" id="SFQ75394.1"/>
    </source>
</evidence>
<comment type="function">
    <text evidence="1">Flagellum-specific muramidase which hydrolyzes the peptidoglycan layer to assemble the rod structure in the periplasmic space.</text>
</comment>
<evidence type="ECO:0000313" key="17">
    <source>
        <dbReference type="Proteomes" id="UP001281217"/>
    </source>
</evidence>
<dbReference type="InterPro" id="IPR023346">
    <property type="entry name" value="Lysozyme-like_dom_sf"/>
</dbReference>
<feature type="compositionally biased region" description="Low complexity" evidence="12">
    <location>
        <begin position="148"/>
        <end position="167"/>
    </location>
</feature>
<evidence type="ECO:0000256" key="9">
    <source>
        <dbReference type="ARBA" id="ARBA00023295"/>
    </source>
</evidence>
<proteinExistence type="inferred from homology"/>
<dbReference type="InterPro" id="IPR019301">
    <property type="entry name" value="Flagellar_prot_FlgJ_N"/>
</dbReference>
<evidence type="ECO:0000256" key="1">
    <source>
        <dbReference type="ARBA" id="ARBA00002954"/>
    </source>
</evidence>
<keyword evidence="17" id="KW-1185">Reference proteome</keyword>
<dbReference type="Proteomes" id="UP000242815">
    <property type="component" value="Unassembled WGS sequence"/>
</dbReference>
<reference evidence="17" key="2">
    <citation type="submission" date="2023-07" db="EMBL/GenBank/DDBJ databases">
        <authorList>
            <person name="de Witt J."/>
        </authorList>
    </citation>
    <scope>NUCLEOTIDE SEQUENCE [LARGE SCALE GENOMIC DNA]</scope>
    <source>
        <strain evidence="17">FZJ</strain>
    </source>
</reference>
<dbReference type="GO" id="GO:0042597">
    <property type="term" value="C:periplasmic space"/>
    <property type="evidence" value="ECO:0007669"/>
    <property type="project" value="UniProtKB-SubCell"/>
</dbReference>
<dbReference type="RefSeq" id="WP_090537891.1">
    <property type="nucleotide sequence ID" value="NZ_FOYD01000003.1"/>
</dbReference>
<keyword evidence="15" id="KW-0282">Flagellum</keyword>
<dbReference type="Pfam" id="PF01832">
    <property type="entry name" value="Glucosaminidase"/>
    <property type="match status" value="1"/>
</dbReference>
<dbReference type="OrthoDB" id="289937at2"/>
<gene>
    <name evidence="14" type="primary">flgJ</name>
    <name evidence="14" type="ORF">RED13_001238</name>
    <name evidence="15" type="ORF">SAMN05216578_10376</name>
</gene>
<evidence type="ECO:0000313" key="14">
    <source>
        <dbReference type="EMBL" id="MDX9686820.1"/>
    </source>
</evidence>
<dbReference type="SMART" id="SM00047">
    <property type="entry name" value="LYZ2"/>
    <property type="match status" value="1"/>
</dbReference>
<dbReference type="InterPro" id="IPR013377">
    <property type="entry name" value="FlgJ"/>
</dbReference>
<keyword evidence="6" id="KW-0574">Periplasm</keyword>
<dbReference type="GO" id="GO:0071555">
    <property type="term" value="P:cell wall organization"/>
    <property type="evidence" value="ECO:0007669"/>
    <property type="project" value="UniProtKB-KW"/>
</dbReference>
<evidence type="ECO:0000256" key="11">
    <source>
        <dbReference type="ARBA" id="ARBA00030835"/>
    </source>
</evidence>
<comment type="subcellular location">
    <subcellularLocation>
        <location evidence="2">Periplasm</location>
    </subcellularLocation>
</comment>
<dbReference type="InterPro" id="IPR002901">
    <property type="entry name" value="MGlyc_endo_b_GlcNAc-like_dom"/>
</dbReference>
<evidence type="ECO:0000256" key="12">
    <source>
        <dbReference type="SAM" id="MobiDB-lite"/>
    </source>
</evidence>
<keyword evidence="15" id="KW-0969">Cilium</keyword>
<evidence type="ECO:0000256" key="2">
    <source>
        <dbReference type="ARBA" id="ARBA00004418"/>
    </source>
</evidence>
<protein>
    <recommendedName>
        <fullName evidence="5">Peptidoglycan hydrolase FlgJ</fullName>
    </recommendedName>
    <alternativeName>
        <fullName evidence="11">Muramidase FlgJ</fullName>
    </alternativeName>
</protein>
<dbReference type="EMBL" id="JAVRDO010000003">
    <property type="protein sequence ID" value="MDX9686820.1"/>
    <property type="molecule type" value="Genomic_DNA"/>
</dbReference>
<feature type="region of interest" description="Disordered" evidence="12">
    <location>
        <begin position="141"/>
        <end position="172"/>
    </location>
</feature>
<dbReference type="Gene3D" id="2.10.70.40">
    <property type="entry name" value="peptidoglycan hydrolase"/>
    <property type="match status" value="1"/>
</dbReference>
<dbReference type="Pfam" id="PF10135">
    <property type="entry name" value="Rod-binding"/>
    <property type="match status" value="1"/>
</dbReference>
<dbReference type="EMBL" id="FOYD01000003">
    <property type="protein sequence ID" value="SFQ75394.1"/>
    <property type="molecule type" value="Genomic_DNA"/>
</dbReference>
<name>A0A1I6B3B3_9GAMM</name>
<dbReference type="GO" id="GO:0071973">
    <property type="term" value="P:bacterial-type flagellum-dependent cell motility"/>
    <property type="evidence" value="ECO:0007669"/>
    <property type="project" value="TreeGrafter"/>
</dbReference>
<evidence type="ECO:0000256" key="4">
    <source>
        <dbReference type="ARBA" id="ARBA00007974"/>
    </source>
</evidence>
<reference evidence="14" key="3">
    <citation type="submission" date="2024-05" db="EMBL/GenBank/DDBJ databases">
        <authorList>
            <person name="de Witt J."/>
        </authorList>
    </citation>
    <scope>NUCLEOTIDE SEQUENCE</scope>
    <source>
        <strain evidence="14">FZJ</strain>
    </source>
</reference>
<dbReference type="GO" id="GO:0004040">
    <property type="term" value="F:amidase activity"/>
    <property type="evidence" value="ECO:0007669"/>
    <property type="project" value="InterPro"/>
</dbReference>
<keyword evidence="8 14" id="KW-0378">Hydrolase</keyword>
<dbReference type="InterPro" id="IPR051056">
    <property type="entry name" value="Glycosyl_Hydrolase_73"/>
</dbReference>
<dbReference type="GO" id="GO:0016798">
    <property type="term" value="F:hydrolase activity, acting on glycosyl bonds"/>
    <property type="evidence" value="ECO:0007669"/>
    <property type="project" value="UniProtKB-KW"/>
</dbReference>
<comment type="similarity">
    <text evidence="3">In the N-terminal section; belongs to the FlgJ family.</text>
</comment>
<evidence type="ECO:0000256" key="7">
    <source>
        <dbReference type="ARBA" id="ARBA00022795"/>
    </source>
</evidence>
<evidence type="ECO:0000313" key="16">
    <source>
        <dbReference type="Proteomes" id="UP000242815"/>
    </source>
</evidence>
<dbReference type="Proteomes" id="UP001281217">
    <property type="component" value="Unassembled WGS sequence"/>
</dbReference>
<evidence type="ECO:0000256" key="8">
    <source>
        <dbReference type="ARBA" id="ARBA00022801"/>
    </source>
</evidence>
<evidence type="ECO:0000259" key="13">
    <source>
        <dbReference type="SMART" id="SM00047"/>
    </source>
</evidence>
<keyword evidence="7" id="KW-1005">Bacterial flagellum biogenesis</keyword>
<dbReference type="Gene3D" id="1.10.530.10">
    <property type="match status" value="1"/>
</dbReference>
<dbReference type="AlphaFoldDB" id="A0A1I6B3B3"/>
<dbReference type="FunFam" id="2.10.70.40:FF:000001">
    <property type="entry name" value="Flagellar assembly peptidoglycan hydrolase FlgJ"/>
    <property type="match status" value="1"/>
</dbReference>
<evidence type="ECO:0000256" key="6">
    <source>
        <dbReference type="ARBA" id="ARBA00022764"/>
    </source>
</evidence>
<sequence length="361" mass="39247">MNGPSLSYTDLNAMAQMKAGSQADSPENMERVARQFESLFLNVMLKSMRDANQVFAEGNPLNSPQTRFYQDMYDNQMAVHLAEKQGMGLADVMLRQLQPSQARPAPAVGAVASGSDAGERADQSALLARRRLAIRLGHGEATLGGSSTTEAPAAAARDAAPATRTEPSASWQPLRGLRAAERSQAAQAAAPTRFNSPEEFAAAMLPMAEKAASRLGVDPHYLVAQAALETGWGKSIIRNGDGSTSYNLFGIKSHGQWQGNSAEVQTTEYRDGVQRKERAEFRSYASYEESFNDYVDFLHRNGRYSRALQRTDNGDTFFRELQAAGYATDPRYASKVSQIARKLIGQNIAAASQAPDNQGRV</sequence>
<reference evidence="15 16" key="1">
    <citation type="submission" date="2016-10" db="EMBL/GenBank/DDBJ databases">
        <authorList>
            <person name="de Groot N.N."/>
        </authorList>
    </citation>
    <scope>NUCLEOTIDE SEQUENCE [LARGE SCALE GENOMIC DNA]</scope>
    <source>
        <strain evidence="15 16">JCM 18415</strain>
    </source>
</reference>